<evidence type="ECO:0000256" key="3">
    <source>
        <dbReference type="ARBA" id="ARBA00022475"/>
    </source>
</evidence>
<reference evidence="13 14" key="1">
    <citation type="submission" date="2019-11" db="EMBL/GenBank/DDBJ databases">
        <title>Novel Deefgea species.</title>
        <authorList>
            <person name="Han J.-H."/>
        </authorList>
    </citation>
    <scope>NUCLEOTIDE SEQUENCE [LARGE SCALE GENOMIC DNA]</scope>
    <source>
        <strain evidence="13 14">LMG 24817</strain>
    </source>
</reference>
<evidence type="ECO:0000256" key="11">
    <source>
        <dbReference type="SAM" id="Phobius"/>
    </source>
</evidence>
<evidence type="ECO:0000259" key="12">
    <source>
        <dbReference type="Pfam" id="PF12019"/>
    </source>
</evidence>
<dbReference type="InterPro" id="IPR045584">
    <property type="entry name" value="Pilin-like"/>
</dbReference>
<evidence type="ECO:0000256" key="2">
    <source>
        <dbReference type="ARBA" id="ARBA00021549"/>
    </source>
</evidence>
<comment type="caution">
    <text evidence="13">The sequence shown here is derived from an EMBL/GenBank/DDBJ whole genome shotgun (WGS) entry which is preliminary data.</text>
</comment>
<dbReference type="EMBL" id="WOFE01000012">
    <property type="protein sequence ID" value="MBM5572886.1"/>
    <property type="molecule type" value="Genomic_DNA"/>
</dbReference>
<organism evidence="13 14">
    <name type="scientific">Deefgea chitinilytica</name>
    <dbReference type="NCBI Taxonomy" id="570276"/>
    <lineage>
        <taxon>Bacteria</taxon>
        <taxon>Pseudomonadati</taxon>
        <taxon>Pseudomonadota</taxon>
        <taxon>Betaproteobacteria</taxon>
        <taxon>Neisseriales</taxon>
        <taxon>Chitinibacteraceae</taxon>
        <taxon>Deefgea</taxon>
    </lineage>
</organism>
<keyword evidence="4" id="KW-0488">Methylation</keyword>
<protein>
    <recommendedName>
        <fullName evidence="2">Type II secretion system protein H</fullName>
    </recommendedName>
    <alternativeName>
        <fullName evidence="10">General secretion pathway protein H</fullName>
    </alternativeName>
</protein>
<evidence type="ECO:0000256" key="7">
    <source>
        <dbReference type="ARBA" id="ARBA00022989"/>
    </source>
</evidence>
<evidence type="ECO:0000313" key="13">
    <source>
        <dbReference type="EMBL" id="MBM5572886.1"/>
    </source>
</evidence>
<name>A0ABS2CHN0_9NEIS</name>
<dbReference type="InterPro" id="IPR012902">
    <property type="entry name" value="N_methyl_site"/>
</dbReference>
<evidence type="ECO:0000256" key="5">
    <source>
        <dbReference type="ARBA" id="ARBA00022519"/>
    </source>
</evidence>
<feature type="transmembrane region" description="Helical" evidence="11">
    <location>
        <begin position="6"/>
        <end position="26"/>
    </location>
</feature>
<comment type="similarity">
    <text evidence="9">Belongs to the GSP H family.</text>
</comment>
<keyword evidence="3" id="KW-1003">Cell membrane</keyword>
<gene>
    <name evidence="13" type="primary">gspH</name>
    <name evidence="13" type="ORF">GM173_15045</name>
</gene>
<feature type="domain" description="General secretion pathway GspH" evidence="12">
    <location>
        <begin position="41"/>
        <end position="161"/>
    </location>
</feature>
<dbReference type="NCBIfam" id="TIGR02532">
    <property type="entry name" value="IV_pilin_GFxxxE"/>
    <property type="match status" value="1"/>
</dbReference>
<dbReference type="Proteomes" id="UP001195660">
    <property type="component" value="Unassembled WGS sequence"/>
</dbReference>
<dbReference type="SUPFAM" id="SSF54523">
    <property type="entry name" value="Pili subunits"/>
    <property type="match status" value="1"/>
</dbReference>
<evidence type="ECO:0000256" key="6">
    <source>
        <dbReference type="ARBA" id="ARBA00022692"/>
    </source>
</evidence>
<evidence type="ECO:0000256" key="10">
    <source>
        <dbReference type="ARBA" id="ARBA00030775"/>
    </source>
</evidence>
<dbReference type="PROSITE" id="PS00409">
    <property type="entry name" value="PROKAR_NTER_METHYL"/>
    <property type="match status" value="1"/>
</dbReference>
<keyword evidence="6 11" id="KW-0812">Transmembrane</keyword>
<keyword evidence="5" id="KW-0997">Cell inner membrane</keyword>
<dbReference type="InterPro" id="IPR022346">
    <property type="entry name" value="T2SS_GspH"/>
</dbReference>
<keyword evidence="14" id="KW-1185">Reference proteome</keyword>
<evidence type="ECO:0000256" key="9">
    <source>
        <dbReference type="ARBA" id="ARBA00025772"/>
    </source>
</evidence>
<accession>A0ABS2CHN0</accession>
<dbReference type="Pfam" id="PF12019">
    <property type="entry name" value="GspH"/>
    <property type="match status" value="1"/>
</dbReference>
<sequence>MRQAGFTLIEMMIVVALMGIIASIAAPNLQTFMKNSHLTGASEELINSLGLAKSEAIKRGESVTICNSANPSADAPTCKTGTPDWRTGWVVFVDADGDKQLDAGETVLRVTQAIKNVDSITSNSNQLAIRFRSVVLAGSSDTNITFCNSGATARIVTVDKMGRISRTQSGTCS</sequence>
<evidence type="ECO:0000256" key="8">
    <source>
        <dbReference type="ARBA" id="ARBA00023136"/>
    </source>
</evidence>
<dbReference type="Pfam" id="PF07963">
    <property type="entry name" value="N_methyl"/>
    <property type="match status" value="1"/>
</dbReference>
<evidence type="ECO:0000256" key="1">
    <source>
        <dbReference type="ARBA" id="ARBA00004377"/>
    </source>
</evidence>
<evidence type="ECO:0000256" key="4">
    <source>
        <dbReference type="ARBA" id="ARBA00022481"/>
    </source>
</evidence>
<keyword evidence="8 11" id="KW-0472">Membrane</keyword>
<evidence type="ECO:0000313" key="14">
    <source>
        <dbReference type="Proteomes" id="UP001195660"/>
    </source>
</evidence>
<dbReference type="RefSeq" id="WP_275412361.1">
    <property type="nucleotide sequence ID" value="NZ_WOFE01000012.1"/>
</dbReference>
<comment type="subcellular location">
    <subcellularLocation>
        <location evidence="1">Cell inner membrane</location>
        <topology evidence="1">Single-pass membrane protein</topology>
    </subcellularLocation>
</comment>
<proteinExistence type="inferred from homology"/>
<dbReference type="Gene3D" id="3.55.40.10">
    <property type="entry name" value="minor pseudopilin epsh domain"/>
    <property type="match status" value="1"/>
</dbReference>
<keyword evidence="7 11" id="KW-1133">Transmembrane helix</keyword>